<protein>
    <submittedName>
        <fullName evidence="1">Uncharacterized protein</fullName>
    </submittedName>
</protein>
<reference evidence="1 2" key="1">
    <citation type="journal article" date="2010" name="Nature">
        <title>Comparative genomics reveals mobile pathogenicity chromosomes in Fusarium.</title>
        <authorList>
            <person name="Ma L.J."/>
            <person name="van der Does H.C."/>
            <person name="Borkovich K.A."/>
            <person name="Coleman J.J."/>
            <person name="Daboussi M.J."/>
            <person name="Di Pietro A."/>
            <person name="Dufresne M."/>
            <person name="Freitag M."/>
            <person name="Grabherr M."/>
            <person name="Henrissat B."/>
            <person name="Houterman P.M."/>
            <person name="Kang S."/>
            <person name="Shim W.B."/>
            <person name="Woloshuk C."/>
            <person name="Xie X."/>
            <person name="Xu J.R."/>
            <person name="Antoniw J."/>
            <person name="Baker S.E."/>
            <person name="Bluhm B.H."/>
            <person name="Breakspear A."/>
            <person name="Brown D.W."/>
            <person name="Butchko R.A."/>
            <person name="Chapman S."/>
            <person name="Coulson R."/>
            <person name="Coutinho P.M."/>
            <person name="Danchin E.G."/>
            <person name="Diener A."/>
            <person name="Gale L.R."/>
            <person name="Gardiner D.M."/>
            <person name="Goff S."/>
            <person name="Hammond-Kosack K.E."/>
            <person name="Hilburn K."/>
            <person name="Hua-Van A."/>
            <person name="Jonkers W."/>
            <person name="Kazan K."/>
            <person name="Kodira C.D."/>
            <person name="Koehrsen M."/>
            <person name="Kumar L."/>
            <person name="Lee Y.H."/>
            <person name="Li L."/>
            <person name="Manners J.M."/>
            <person name="Miranda-Saavedra D."/>
            <person name="Mukherjee M."/>
            <person name="Park G."/>
            <person name="Park J."/>
            <person name="Park S.Y."/>
            <person name="Proctor R.H."/>
            <person name="Regev A."/>
            <person name="Ruiz-Roldan M.C."/>
            <person name="Sain D."/>
            <person name="Sakthikumar S."/>
            <person name="Sykes S."/>
            <person name="Schwartz D.C."/>
            <person name="Turgeon B.G."/>
            <person name="Wapinski I."/>
            <person name="Yoder O."/>
            <person name="Young S."/>
            <person name="Zeng Q."/>
            <person name="Zhou S."/>
            <person name="Galagan J."/>
            <person name="Cuomo C.A."/>
            <person name="Kistler H.C."/>
            <person name="Rep M."/>
        </authorList>
    </citation>
    <scope>NUCLEOTIDE SEQUENCE [LARGE SCALE GENOMIC DNA]</scope>
    <source>
        <strain evidence="2">M3125 / FGSC 7600</strain>
    </source>
</reference>
<organism evidence="1 2">
    <name type="scientific">Gibberella moniliformis (strain M3125 / FGSC 7600)</name>
    <name type="common">Maize ear and stalk rot fungus</name>
    <name type="synonym">Fusarium verticillioides</name>
    <dbReference type="NCBI Taxonomy" id="334819"/>
    <lineage>
        <taxon>Eukaryota</taxon>
        <taxon>Fungi</taxon>
        <taxon>Dikarya</taxon>
        <taxon>Ascomycota</taxon>
        <taxon>Pezizomycotina</taxon>
        <taxon>Sordariomycetes</taxon>
        <taxon>Hypocreomycetidae</taxon>
        <taxon>Hypocreales</taxon>
        <taxon>Nectriaceae</taxon>
        <taxon>Fusarium</taxon>
        <taxon>Fusarium fujikuroi species complex</taxon>
    </lineage>
</organism>
<dbReference type="EMBL" id="DS022258">
    <property type="protein sequence ID" value="EWG52772.1"/>
    <property type="molecule type" value="Genomic_DNA"/>
</dbReference>
<sequence>MYISSFRVLDVVNYNWVLAKVRLRMNHGLAALIIFEGESRETQSTTIYILSEQYSPRSFLRTAPSSEKFAWRNKQGSSPMVAFVKQSFSAGHSSQIVGLLMKPTILPQYHLLPCIWATKW</sequence>
<dbReference type="EMBL" id="CM000584">
    <property type="protein sequence ID" value="EWG52772.1"/>
    <property type="molecule type" value="Genomic_DNA"/>
</dbReference>
<keyword evidence="2" id="KW-1185">Reference proteome</keyword>
<accession>W7N8G5</accession>
<dbReference type="GeneID" id="30073893"/>
<evidence type="ECO:0000313" key="2">
    <source>
        <dbReference type="Proteomes" id="UP000009096"/>
    </source>
</evidence>
<dbReference type="AlphaFoldDB" id="W7N8G5"/>
<dbReference type="RefSeq" id="XP_018758963.1">
    <property type="nucleotide sequence ID" value="XM_018906258.1"/>
</dbReference>
<evidence type="ECO:0000313" key="1">
    <source>
        <dbReference type="EMBL" id="EWG52772.1"/>
    </source>
</evidence>
<dbReference type="VEuPathDB" id="FungiDB:FVEG_17017"/>
<dbReference type="KEGG" id="fvr:FVEG_17017"/>
<proteinExistence type="predicted"/>
<name>W7N8G5_GIBM7</name>
<dbReference type="Proteomes" id="UP000009096">
    <property type="component" value="Chromosome 7"/>
</dbReference>
<gene>
    <name evidence="1" type="ORF">FVEG_17017</name>
</gene>